<protein>
    <submittedName>
        <fullName evidence="2">Uncharacterized protein</fullName>
    </submittedName>
</protein>
<evidence type="ECO:0000256" key="1">
    <source>
        <dbReference type="SAM" id="MobiDB-lite"/>
    </source>
</evidence>
<evidence type="ECO:0000313" key="3">
    <source>
        <dbReference type="Proteomes" id="UP000634805"/>
    </source>
</evidence>
<dbReference type="AlphaFoldDB" id="A0A811TD36"/>
<gene>
    <name evidence="2" type="ORF">EMLJLAPB_00596</name>
</gene>
<organism evidence="2 3">
    <name type="scientific">Candidatus Argoarchaeum ethanivorans</name>
    <dbReference type="NCBI Taxonomy" id="2608793"/>
    <lineage>
        <taxon>Archaea</taxon>
        <taxon>Methanobacteriati</taxon>
        <taxon>Methanobacteriota</taxon>
        <taxon>Stenosarchaea group</taxon>
        <taxon>Methanomicrobia</taxon>
        <taxon>Methanosarcinales</taxon>
        <taxon>Methanosarcinales incertae sedis</taxon>
        <taxon>GOM Arc I cluster</taxon>
        <taxon>Candidatus Argoarchaeum</taxon>
    </lineage>
</organism>
<accession>A0A811TD36</accession>
<sequence>MNKINMIKTVTVLIMVTLTLTLTIAASGWQQFRTDGANAGIAADSAPVAAPDDMTTCDVQIALQGAADFDEGTEPGNDAGYLHGLANWTRYDFCVGAGGEDGAEKKWAYGKQTSGNPPTANNDPNTEFSTKYSPSQYDKIKVDDGVFKSDVTNANGNYAVHRFNFTILESTADISKINVTWNGTGWHDSGTQYNGTYLYIWNFTSGAYEELAHTDSGAEVTLTGENASSASNYINSDNVTVLAEQKSADDGEDHSHIATDYVKLEVTR</sequence>
<feature type="compositionally biased region" description="Polar residues" evidence="1">
    <location>
        <begin position="111"/>
        <end position="133"/>
    </location>
</feature>
<feature type="region of interest" description="Disordered" evidence="1">
    <location>
        <begin position="108"/>
        <end position="133"/>
    </location>
</feature>
<evidence type="ECO:0000313" key="2">
    <source>
        <dbReference type="EMBL" id="CAD6493690.1"/>
    </source>
</evidence>
<dbReference type="EMBL" id="CAJHIS010000014">
    <property type="protein sequence ID" value="CAD6493690.1"/>
    <property type="molecule type" value="Genomic_DNA"/>
</dbReference>
<name>A0A811TD36_9EURY</name>
<dbReference type="Proteomes" id="UP000634805">
    <property type="component" value="Unassembled WGS sequence"/>
</dbReference>
<comment type="caution">
    <text evidence="2">The sequence shown here is derived from an EMBL/GenBank/DDBJ whole genome shotgun (WGS) entry which is preliminary data.</text>
</comment>
<reference evidence="2" key="1">
    <citation type="submission" date="2020-10" db="EMBL/GenBank/DDBJ databases">
        <authorList>
            <person name="Hahn C.J."/>
            <person name="Laso-Perez R."/>
            <person name="Vulcano F."/>
            <person name="Vaziourakis K.-M."/>
            <person name="Stokke R."/>
            <person name="Steen I.H."/>
            <person name="Teske A."/>
            <person name="Boetius A."/>
            <person name="Liebeke M."/>
            <person name="Amann R."/>
            <person name="Knittel K."/>
        </authorList>
    </citation>
    <scope>NUCLEOTIDE SEQUENCE</scope>
    <source>
        <strain evidence="2">Gfbio:e3339647-f889-4370-9287-4fb5cb688e4c:AG392D22_GoMArc1</strain>
    </source>
</reference>
<proteinExistence type="predicted"/>